<evidence type="ECO:0000259" key="1">
    <source>
        <dbReference type="Pfam" id="PF00535"/>
    </source>
</evidence>
<dbReference type="InterPro" id="IPR050834">
    <property type="entry name" value="Glycosyltransf_2"/>
</dbReference>
<dbReference type="InterPro" id="IPR029044">
    <property type="entry name" value="Nucleotide-diphossugar_trans"/>
</dbReference>
<protein>
    <submittedName>
        <fullName evidence="2">Glycosyltransferase family 2 protein</fullName>
    </submittedName>
</protein>
<dbReference type="EMBL" id="VZUL01000002">
    <property type="protein sequence ID" value="KAB1087476.1"/>
    <property type="molecule type" value="Genomic_DNA"/>
</dbReference>
<dbReference type="AlphaFoldDB" id="A0A6A1TT99"/>
<feature type="domain" description="Glycosyltransferase 2-like" evidence="1">
    <location>
        <begin position="6"/>
        <end position="137"/>
    </location>
</feature>
<reference evidence="2 3" key="1">
    <citation type="submission" date="2019-09" db="EMBL/GenBank/DDBJ databases">
        <title>Genome sequencing of Ng87 strain.</title>
        <authorList>
            <person name="Karasev E.S."/>
            <person name="Andronov E."/>
        </authorList>
    </citation>
    <scope>NUCLEOTIDE SEQUENCE [LARGE SCALE GENOMIC DNA]</scope>
    <source>
        <strain evidence="2 3">Ng87</strain>
    </source>
</reference>
<keyword evidence="2" id="KW-0808">Transferase</keyword>
<gene>
    <name evidence="2" type="ORF">F4V91_14205</name>
</gene>
<dbReference type="GO" id="GO:0016740">
    <property type="term" value="F:transferase activity"/>
    <property type="evidence" value="ECO:0007669"/>
    <property type="project" value="UniProtKB-KW"/>
</dbReference>
<dbReference type="Gene3D" id="3.90.550.10">
    <property type="entry name" value="Spore Coat Polysaccharide Biosynthesis Protein SpsA, Chain A"/>
    <property type="match status" value="1"/>
</dbReference>
<dbReference type="SUPFAM" id="SSF53448">
    <property type="entry name" value="Nucleotide-diphospho-sugar transferases"/>
    <property type="match status" value="1"/>
</dbReference>
<name>A0A6A1TT99_NEOGA</name>
<comment type="caution">
    <text evidence="2">The sequence shown here is derived from an EMBL/GenBank/DDBJ whole genome shotgun (WGS) entry which is preliminary data.</text>
</comment>
<dbReference type="InterPro" id="IPR001173">
    <property type="entry name" value="Glyco_trans_2-like"/>
</dbReference>
<evidence type="ECO:0000313" key="2">
    <source>
        <dbReference type="EMBL" id="KAB1087476.1"/>
    </source>
</evidence>
<dbReference type="PANTHER" id="PTHR43685:SF2">
    <property type="entry name" value="GLYCOSYLTRANSFERASE 2-LIKE DOMAIN-CONTAINING PROTEIN"/>
    <property type="match status" value="1"/>
</dbReference>
<dbReference type="Pfam" id="PF00535">
    <property type="entry name" value="Glycos_transf_2"/>
    <property type="match status" value="1"/>
</dbReference>
<dbReference type="CDD" id="cd00761">
    <property type="entry name" value="Glyco_tranf_GTA_type"/>
    <property type="match status" value="1"/>
</dbReference>
<sequence>MVPRFSIVITTRNRADLVVNSLQSVLEQDFTDFEVIVSDNSDEVPVGAARKALGAMLEDERVRYVRPETVLPMTAHWEWAVAHAQGEYVGILTDRMVIRLYTLSTVDSVLRGNDLDLICYERANIVEDDGGYIVPSTDAQINFKVRRTEEFIEAFSKSDYRRLDNPRFLNGFASTALLTSFRQKYGSIFTGIAPDYSFLMRVLDDRDEVYFVENTLLLKHSEDRSNGKSFTHMKMTRASQDFLERMRKEQLEFVRLAPLPDDVMMITNLMAREYEIGRGGQKSGKLKAINNQAFYDESVKHLRSLKEAGADVSVQLKRMENYRKSFGLAAYRPACRERRRSAKKWLKRVLGMNVTSIKKRPKGERFSSIIEALRVDAADHATYKALHIYPNLPELPLSKT</sequence>
<organism evidence="2 3">
    <name type="scientific">Neorhizobium galegae</name>
    <name type="common">Rhizobium galegae</name>
    <dbReference type="NCBI Taxonomy" id="399"/>
    <lineage>
        <taxon>Bacteria</taxon>
        <taxon>Pseudomonadati</taxon>
        <taxon>Pseudomonadota</taxon>
        <taxon>Alphaproteobacteria</taxon>
        <taxon>Hyphomicrobiales</taxon>
        <taxon>Rhizobiaceae</taxon>
        <taxon>Rhizobium/Agrobacterium group</taxon>
        <taxon>Neorhizobium</taxon>
    </lineage>
</organism>
<dbReference type="Proteomes" id="UP000386575">
    <property type="component" value="Unassembled WGS sequence"/>
</dbReference>
<proteinExistence type="predicted"/>
<evidence type="ECO:0000313" key="3">
    <source>
        <dbReference type="Proteomes" id="UP000386575"/>
    </source>
</evidence>
<dbReference type="PANTHER" id="PTHR43685">
    <property type="entry name" value="GLYCOSYLTRANSFERASE"/>
    <property type="match status" value="1"/>
</dbReference>
<accession>A0A6A1TT99</accession>